<proteinExistence type="predicted"/>
<evidence type="ECO:0000313" key="1">
    <source>
        <dbReference type="EMBL" id="DAG00813.1"/>
    </source>
</evidence>
<organism evidence="1">
    <name type="scientific">Myoviridae sp. ctJ2i1</name>
    <dbReference type="NCBI Taxonomy" id="2825079"/>
    <lineage>
        <taxon>Viruses</taxon>
        <taxon>Duplodnaviria</taxon>
        <taxon>Heunggongvirae</taxon>
        <taxon>Uroviricota</taxon>
        <taxon>Caudoviricetes</taxon>
    </lineage>
</organism>
<accession>A0A8S5V272</accession>
<dbReference type="EMBL" id="BK016182">
    <property type="protein sequence ID" value="DAG00813.1"/>
    <property type="molecule type" value="Genomic_DNA"/>
</dbReference>
<protein>
    <submittedName>
        <fullName evidence="1">Uncharacterized protein</fullName>
    </submittedName>
</protein>
<sequence length="82" mass="9524">MFAGNCIVKEKIRCDNILMLAIETDYDINSAYLVSLSDKYHVNIEYSISDHKNHIKHNGIVVFENNKAEIIEEKKFNYESKA</sequence>
<reference evidence="1" key="1">
    <citation type="journal article" date="2021" name="Proc. Natl. Acad. Sci. U.S.A.">
        <title>A Catalog of Tens of Thousands of Viruses from Human Metagenomes Reveals Hidden Associations with Chronic Diseases.</title>
        <authorList>
            <person name="Tisza M.J."/>
            <person name="Buck C.B."/>
        </authorList>
    </citation>
    <scope>NUCLEOTIDE SEQUENCE</scope>
    <source>
        <strain evidence="1">CtJ2i1</strain>
    </source>
</reference>
<name>A0A8S5V272_9CAUD</name>